<name>A0ACB9RL82_9MYRT</name>
<protein>
    <submittedName>
        <fullName evidence="1">Uncharacterized protein</fullName>
    </submittedName>
</protein>
<accession>A0ACB9RL82</accession>
<comment type="caution">
    <text evidence="1">The sequence shown here is derived from an EMBL/GenBank/DDBJ whole genome shotgun (WGS) entry which is preliminary data.</text>
</comment>
<organism evidence="1 2">
    <name type="scientific">Melastoma candidum</name>
    <dbReference type="NCBI Taxonomy" id="119954"/>
    <lineage>
        <taxon>Eukaryota</taxon>
        <taxon>Viridiplantae</taxon>
        <taxon>Streptophyta</taxon>
        <taxon>Embryophyta</taxon>
        <taxon>Tracheophyta</taxon>
        <taxon>Spermatophyta</taxon>
        <taxon>Magnoliopsida</taxon>
        <taxon>eudicotyledons</taxon>
        <taxon>Gunneridae</taxon>
        <taxon>Pentapetalae</taxon>
        <taxon>rosids</taxon>
        <taxon>malvids</taxon>
        <taxon>Myrtales</taxon>
        <taxon>Melastomataceae</taxon>
        <taxon>Melastomatoideae</taxon>
        <taxon>Melastomateae</taxon>
        <taxon>Melastoma</taxon>
    </lineage>
</organism>
<evidence type="ECO:0000313" key="2">
    <source>
        <dbReference type="Proteomes" id="UP001057402"/>
    </source>
</evidence>
<dbReference type="Proteomes" id="UP001057402">
    <property type="component" value="Chromosome 3"/>
</dbReference>
<evidence type="ECO:0000313" key="1">
    <source>
        <dbReference type="EMBL" id="KAI4379782.1"/>
    </source>
</evidence>
<keyword evidence="2" id="KW-1185">Reference proteome</keyword>
<proteinExistence type="predicted"/>
<reference evidence="2" key="1">
    <citation type="journal article" date="2023" name="Front. Plant Sci.">
        <title>Chromosomal-level genome assembly of Melastoma candidum provides insights into trichome evolution.</title>
        <authorList>
            <person name="Zhong Y."/>
            <person name="Wu W."/>
            <person name="Sun C."/>
            <person name="Zou P."/>
            <person name="Liu Y."/>
            <person name="Dai S."/>
            <person name="Zhou R."/>
        </authorList>
    </citation>
    <scope>NUCLEOTIDE SEQUENCE [LARGE SCALE GENOMIC DNA]</scope>
</reference>
<sequence length="419" mass="46204">MVMEIVRVFEAELLENEGHERIMESIEEWTAALAPTPSPEPPPPQAMKRPRRKEPNEPRPPLCWECGSGERSIRKISSVKPRCIAVVGNISSKNIQEPKAKAALIWMLGEYSQDMDDAPYVLESLIESWEDEHSPEEVRLHLLTAVMKCFFKRPPETQKALGNALAAGVADFHQDVHDRALFNYRLLQYDVSVAEKVVNPPKQAVSVFADTQSSEVKDRIFDEFNSLSVLYQKPSYMFTNKEHRGPFEYSDEVAGISMGVDPANNVVPAQQVEANDKDLLLSTYEKEDTRSVISTGSAYNAPLYDSSAPLLASQTQTDIVSLDTSTSQTPSASLAIDDLLGLGLSITPAPVPPPALTLNPKAVLDPGTFRQKWWQLPVSLSQEFPMSPQGVAGLTAPKALVSAHAGALYTVHCIRRSIP</sequence>
<gene>
    <name evidence="1" type="ORF">MLD38_006035</name>
</gene>
<dbReference type="EMBL" id="CM042882">
    <property type="protein sequence ID" value="KAI4379782.1"/>
    <property type="molecule type" value="Genomic_DNA"/>
</dbReference>